<organism evidence="1 2">
    <name type="scientific">Acetobacter vaccinii</name>
    <dbReference type="NCBI Taxonomy" id="2592655"/>
    <lineage>
        <taxon>Bacteria</taxon>
        <taxon>Pseudomonadati</taxon>
        <taxon>Pseudomonadota</taxon>
        <taxon>Alphaproteobacteria</taxon>
        <taxon>Acetobacterales</taxon>
        <taxon>Acetobacteraceae</taxon>
        <taxon>Acetobacter</taxon>
    </lineage>
</organism>
<dbReference type="RefSeq" id="WP_149280399.1">
    <property type="nucleotide sequence ID" value="NZ_CP043507.1"/>
</dbReference>
<dbReference type="AlphaFoldDB" id="A0A5C1YUL2"/>
<reference evidence="1 2" key="1">
    <citation type="submission" date="2019-09" db="EMBL/GenBank/DDBJ databases">
        <title>Genome sequencing of strain KACC 21233.</title>
        <authorList>
            <person name="Heo J."/>
            <person name="Kim S.-J."/>
            <person name="Kim J.-S."/>
            <person name="Hong S.-B."/>
            <person name="Kwon S.-W."/>
        </authorList>
    </citation>
    <scope>NUCLEOTIDE SEQUENCE [LARGE SCALE GENOMIC DNA]</scope>
    <source>
        <strain evidence="1 2">KACC 21233</strain>
        <plasmid evidence="1 2">unnamed1</plasmid>
    </source>
</reference>
<evidence type="ECO:0000313" key="2">
    <source>
        <dbReference type="Proteomes" id="UP000324536"/>
    </source>
</evidence>
<geneLocation type="plasmid" evidence="1">
    <name>unnamed1</name>
</geneLocation>
<dbReference type="OrthoDB" id="7225969at2"/>
<sequence>MGYLLLALTIIIGLFAEGAGTWVRANAPSLNAPPAYAVQPWLAYKSAVQVYVEQHPGVSGSLDLDTLGLQGQTAALAQAGNSIIATPGQTTVVTWMAMPANAQADTLSLSDGDHSIGLSNGTSWTSPWFGDMGALPLMVPAGDIVSVVILSGTGF</sequence>
<keyword evidence="1" id="KW-0614">Plasmid</keyword>
<evidence type="ECO:0000313" key="1">
    <source>
        <dbReference type="EMBL" id="QEO18742.1"/>
    </source>
</evidence>
<keyword evidence="2" id="KW-1185">Reference proteome</keyword>
<dbReference type="KEGG" id="acek:FLP30_12675"/>
<accession>A0A5C1YUL2</accession>
<name>A0A5C1YUL2_9PROT</name>
<dbReference type="EMBL" id="CP043507">
    <property type="protein sequence ID" value="QEO18742.1"/>
    <property type="molecule type" value="Genomic_DNA"/>
</dbReference>
<proteinExistence type="predicted"/>
<dbReference type="Proteomes" id="UP000324536">
    <property type="component" value="Plasmid unnamed1"/>
</dbReference>
<gene>
    <name evidence="1" type="ORF">FLP30_12675</name>
</gene>
<protein>
    <submittedName>
        <fullName evidence="1">Uncharacterized protein</fullName>
    </submittedName>
</protein>